<feature type="domain" description="Ionotropic glutamate receptor L-glutamate and glycine-binding" evidence="21">
    <location>
        <begin position="347"/>
        <end position="412"/>
    </location>
</feature>
<dbReference type="SMART" id="SM00079">
    <property type="entry name" value="PBPe"/>
    <property type="match status" value="1"/>
</dbReference>
<keyword evidence="4 19" id="KW-0812">Transmembrane</keyword>
<evidence type="ECO:0000259" key="21">
    <source>
        <dbReference type="SMART" id="SM00918"/>
    </source>
</evidence>
<dbReference type="InterPro" id="IPR001508">
    <property type="entry name" value="Iono_Glu_rcpt_met"/>
</dbReference>
<dbReference type="FunFam" id="3.40.190.10:FF:000060">
    <property type="entry name" value="Glutamate receptor ionotropic, kainate 1"/>
    <property type="match status" value="1"/>
</dbReference>
<keyword evidence="5" id="KW-0732">Signal</keyword>
<dbReference type="PANTHER" id="PTHR18966">
    <property type="entry name" value="IONOTROPIC GLUTAMATE RECEPTOR"/>
    <property type="match status" value="1"/>
</dbReference>
<organism evidence="22 23">
    <name type="scientific">Asbolus verrucosus</name>
    <name type="common">Desert ironclad beetle</name>
    <dbReference type="NCBI Taxonomy" id="1661398"/>
    <lineage>
        <taxon>Eukaryota</taxon>
        <taxon>Metazoa</taxon>
        <taxon>Ecdysozoa</taxon>
        <taxon>Arthropoda</taxon>
        <taxon>Hexapoda</taxon>
        <taxon>Insecta</taxon>
        <taxon>Pterygota</taxon>
        <taxon>Neoptera</taxon>
        <taxon>Endopterygota</taxon>
        <taxon>Coleoptera</taxon>
        <taxon>Polyphaga</taxon>
        <taxon>Cucujiformia</taxon>
        <taxon>Tenebrionidae</taxon>
        <taxon>Pimeliinae</taxon>
        <taxon>Asbolus</taxon>
    </lineage>
</organism>
<evidence type="ECO:0000256" key="6">
    <source>
        <dbReference type="ARBA" id="ARBA00022989"/>
    </source>
</evidence>
<evidence type="ECO:0000256" key="13">
    <source>
        <dbReference type="ARBA" id="ARBA00023286"/>
    </source>
</evidence>
<feature type="transmembrane region" description="Helical" evidence="19">
    <location>
        <begin position="467"/>
        <end position="486"/>
    </location>
</feature>
<dbReference type="Pfam" id="PF10613">
    <property type="entry name" value="Lig_chan-Glu_bd"/>
    <property type="match status" value="1"/>
</dbReference>
<feature type="binding site" evidence="16">
    <location>
        <position position="428"/>
    </location>
    <ligand>
        <name>L-glutamate</name>
        <dbReference type="ChEBI" id="CHEBI:29985"/>
    </ligand>
</feature>
<evidence type="ECO:0000256" key="2">
    <source>
        <dbReference type="ARBA" id="ARBA00022448"/>
    </source>
</evidence>
<dbReference type="FunFam" id="1.10.287.70:FF:000010">
    <property type="entry name" value="Putative glutamate receptor ionotropic kainate 1"/>
    <property type="match status" value="1"/>
</dbReference>
<keyword evidence="13" id="KW-1071">Ligand-gated ion channel</keyword>
<dbReference type="InterPro" id="IPR015683">
    <property type="entry name" value="Ionotropic_Glu_rcpt"/>
</dbReference>
<keyword evidence="18" id="KW-1015">Disulfide bond</keyword>
<feature type="site" description="Interaction with the cone snail toxin Con-ikot-ikot" evidence="17">
    <location>
        <position position="685"/>
    </location>
</feature>
<dbReference type="Pfam" id="PF00060">
    <property type="entry name" value="Lig_chan"/>
    <property type="match status" value="1"/>
</dbReference>
<dbReference type="Gene3D" id="3.40.190.10">
    <property type="entry name" value="Periplasmic binding protein-like II"/>
    <property type="match status" value="3"/>
</dbReference>
<dbReference type="InterPro" id="IPR001320">
    <property type="entry name" value="Iontro_rcpt_C"/>
</dbReference>
<dbReference type="SMART" id="SM00918">
    <property type="entry name" value="Lig_chan-Glu_bd"/>
    <property type="match status" value="1"/>
</dbReference>
<evidence type="ECO:0000256" key="7">
    <source>
        <dbReference type="ARBA" id="ARBA00023018"/>
    </source>
</evidence>
<evidence type="ECO:0000256" key="11">
    <source>
        <dbReference type="ARBA" id="ARBA00023180"/>
    </source>
</evidence>
<feature type="non-terminal residue" evidence="22">
    <location>
        <position position="756"/>
    </location>
</feature>
<feature type="transmembrane region" description="Helical" evidence="19">
    <location>
        <begin position="538"/>
        <end position="558"/>
    </location>
</feature>
<dbReference type="GO" id="GO:0015276">
    <property type="term" value="F:ligand-gated monoatomic ion channel activity"/>
    <property type="evidence" value="ECO:0007669"/>
    <property type="project" value="InterPro"/>
</dbReference>
<feature type="binding site" evidence="16">
    <location>
        <position position="423"/>
    </location>
    <ligand>
        <name>L-glutamate</name>
        <dbReference type="ChEBI" id="CHEBI:29985"/>
    </ligand>
</feature>
<evidence type="ECO:0000256" key="17">
    <source>
        <dbReference type="PIRSR" id="PIRSR601508-2"/>
    </source>
</evidence>
<dbReference type="EMBL" id="QDEB01064128">
    <property type="protein sequence ID" value="RZC36214.1"/>
    <property type="molecule type" value="Genomic_DNA"/>
</dbReference>
<evidence type="ECO:0000256" key="16">
    <source>
        <dbReference type="PIRSR" id="PIRSR601508-1"/>
    </source>
</evidence>
<dbReference type="Gene3D" id="3.40.50.2300">
    <property type="match status" value="2"/>
</dbReference>
<comment type="subcellular location">
    <subcellularLocation>
        <location evidence="15">Postsynaptic cell membrane</location>
        <topology evidence="15">Multi-pass membrane protein</topology>
    </subcellularLocation>
</comment>
<dbReference type="PRINTS" id="PR00177">
    <property type="entry name" value="NMDARECEPTOR"/>
</dbReference>
<dbReference type="SUPFAM" id="SSF53850">
    <property type="entry name" value="Periplasmic binding protein-like II"/>
    <property type="match status" value="1"/>
</dbReference>
<keyword evidence="3" id="KW-1003">Cell membrane</keyword>
<dbReference type="GO" id="GO:0045211">
    <property type="term" value="C:postsynaptic membrane"/>
    <property type="evidence" value="ECO:0007669"/>
    <property type="project" value="UniProtKB-SubCell"/>
</dbReference>
<evidence type="ECO:0000256" key="8">
    <source>
        <dbReference type="ARBA" id="ARBA00023065"/>
    </source>
</evidence>
<proteinExistence type="inferred from homology"/>
<name>A0A482VTT2_ASBVE</name>
<feature type="site" description="Interaction with the cone snail toxin Con-ikot-ikot" evidence="17">
    <location>
        <position position="592"/>
    </location>
</feature>
<dbReference type="AlphaFoldDB" id="A0A482VTT2"/>
<dbReference type="InterPro" id="IPR028082">
    <property type="entry name" value="Peripla_BP_I"/>
</dbReference>
<evidence type="ECO:0000256" key="5">
    <source>
        <dbReference type="ARBA" id="ARBA00022729"/>
    </source>
</evidence>
<dbReference type="OrthoDB" id="5984008at2759"/>
<evidence type="ECO:0000256" key="15">
    <source>
        <dbReference type="ARBA" id="ARBA00034104"/>
    </source>
</evidence>
<accession>A0A482VTT2</accession>
<feature type="transmembrane region" description="Helical" evidence="19">
    <location>
        <begin position="723"/>
        <end position="747"/>
    </location>
</feature>
<evidence type="ECO:0000256" key="18">
    <source>
        <dbReference type="PIRSR" id="PIRSR601508-3"/>
    </source>
</evidence>
<evidence type="ECO:0000259" key="20">
    <source>
        <dbReference type="SMART" id="SM00079"/>
    </source>
</evidence>
<evidence type="ECO:0000256" key="1">
    <source>
        <dbReference type="ARBA" id="ARBA00008685"/>
    </source>
</evidence>
<keyword evidence="10 22" id="KW-0675">Receptor</keyword>
<evidence type="ECO:0000313" key="23">
    <source>
        <dbReference type="Proteomes" id="UP000292052"/>
    </source>
</evidence>
<feature type="site" description="Crucial to convey clamshell closure to channel opening" evidence="17">
    <location>
        <position position="565"/>
    </location>
</feature>
<protein>
    <submittedName>
        <fullName evidence="22">Lig chan, ANF receptor and/or SBP bac 3 domain containing protein</fullName>
    </submittedName>
</protein>
<evidence type="ECO:0000256" key="19">
    <source>
        <dbReference type="SAM" id="Phobius"/>
    </source>
</evidence>
<comment type="similarity">
    <text evidence="1">Belongs to the glutamate-gated ion channel (TC 1.A.10.1) family.</text>
</comment>
<keyword evidence="11" id="KW-0325">Glycoprotein</keyword>
<dbReference type="InterPro" id="IPR001828">
    <property type="entry name" value="ANF_lig-bd_rcpt"/>
</dbReference>
<keyword evidence="6 19" id="KW-1133">Transmembrane helix</keyword>
<keyword evidence="9 19" id="KW-0472">Membrane</keyword>
<sequence length="756" mass="86815">MIERIPNLAGVFVSESSWASPIVQSITSKLSLPYVQTNWRQSSSYIGGPTALNFYPDFDLLALGLAKLVESLQWKSFIVLYHDFEGFMRIQEILKLQKFQDKYRKNIIVQKFNFDEDIRSVLKQIKQSGEHHIILDCETDRIMEVLEQAKSVGIMSLVYQYFLTSLDAHTLDFNALKVDANITTLRIMNPETEDFNNIIRSWEFNDYSFNRIDPYSVKTETMLIHESINLMVEAVKDIIYQDGNIKFNNISCRSSEKLNYGSRIISYMNSHYMRSASIGNLSFTDTGRRKNFTLYLIEGNRHEILATWDSINPEAINVIRSEEEMTKKRQETLQAGINIIASRLEKPYLMYKKDHHRFTGNDMYEGYAMDLMTNISTILNFSFEFLIVEDNKNGLYNEIIQSWDGIIGEIVNGNALFGVGDMTITAERETAVDFSMPYMRLGIGILLQKPKTTVDMFAFLNPLSAEVWMYTVTLYLTVSIILYFVARMAPGDWENPHPCNLTPDELENLWSISNCLWLTMGSIMNQGSDILPKLVTSMWWFFALIMTNSYIASLAAFLTAKGSIIDDLEDLAKQNKIKYGTLEGGSTQDFFRQSNYSTYRRMYANMRLSKPSVFVKSTEEGVNRVISTKDGMYAFLMESSTIDYRIERDCGLTTVENKYFNNIEYGIAMPLDCPYRSDINDAILKLQEQGVLTDLKNKWWRELDGGETCPILHKESELKLENVGGIFVVLGIGVAVALFLGIVEFLWTVRRTSIEE</sequence>
<feature type="binding site" evidence="16">
    <location>
        <position position="586"/>
    </location>
    <ligand>
        <name>L-glutamate</name>
        <dbReference type="ChEBI" id="CHEBI:29985"/>
    </ligand>
</feature>
<evidence type="ECO:0000256" key="4">
    <source>
        <dbReference type="ARBA" id="ARBA00022692"/>
    </source>
</evidence>
<dbReference type="Pfam" id="PF01094">
    <property type="entry name" value="ANF_receptor"/>
    <property type="match status" value="1"/>
</dbReference>
<dbReference type="GO" id="GO:0038023">
    <property type="term" value="F:signaling receptor activity"/>
    <property type="evidence" value="ECO:0007669"/>
    <property type="project" value="InterPro"/>
</dbReference>
<evidence type="ECO:0000256" key="10">
    <source>
        <dbReference type="ARBA" id="ARBA00023170"/>
    </source>
</evidence>
<dbReference type="FunFam" id="3.40.190.10:FF:000178">
    <property type="entry name" value="Glutamate receptor subunit"/>
    <property type="match status" value="1"/>
</dbReference>
<gene>
    <name evidence="22" type="ORF">BDFB_007938</name>
</gene>
<comment type="caution">
    <text evidence="22">The sequence shown here is derived from an EMBL/GenBank/DDBJ whole genome shotgun (WGS) entry which is preliminary data.</text>
</comment>
<keyword evidence="23" id="KW-1185">Reference proteome</keyword>
<dbReference type="InterPro" id="IPR019594">
    <property type="entry name" value="Glu/Gly-bd"/>
</dbReference>
<keyword evidence="8" id="KW-0406">Ion transport</keyword>
<keyword evidence="12" id="KW-0628">Postsynaptic cell membrane</keyword>
<evidence type="ECO:0000256" key="12">
    <source>
        <dbReference type="ARBA" id="ARBA00023257"/>
    </source>
</evidence>
<reference evidence="22 23" key="1">
    <citation type="submission" date="2017-03" db="EMBL/GenBank/DDBJ databases">
        <title>Genome of the blue death feigning beetle - Asbolus verrucosus.</title>
        <authorList>
            <person name="Rider S.D."/>
        </authorList>
    </citation>
    <scope>NUCLEOTIDE SEQUENCE [LARGE SCALE GENOMIC DNA]</scope>
    <source>
        <strain evidence="22">Butters</strain>
        <tissue evidence="22">Head and leg muscle</tissue>
    </source>
</reference>
<evidence type="ECO:0000313" key="22">
    <source>
        <dbReference type="EMBL" id="RZC36214.1"/>
    </source>
</evidence>
<evidence type="ECO:0000256" key="14">
    <source>
        <dbReference type="ARBA" id="ARBA00023303"/>
    </source>
</evidence>
<feature type="binding site" evidence="16">
    <location>
        <position position="638"/>
    </location>
    <ligand>
        <name>L-glutamate</name>
        <dbReference type="ChEBI" id="CHEBI:29985"/>
    </ligand>
</feature>
<evidence type="ECO:0000256" key="3">
    <source>
        <dbReference type="ARBA" id="ARBA00022475"/>
    </source>
</evidence>
<keyword evidence="7" id="KW-0770">Synapse</keyword>
<feature type="disulfide bond" evidence="18">
    <location>
        <begin position="650"/>
        <end position="709"/>
    </location>
</feature>
<keyword evidence="2" id="KW-0813">Transport</keyword>
<feature type="binding site" evidence="16">
    <location>
        <position position="587"/>
    </location>
    <ligand>
        <name>L-glutamate</name>
        <dbReference type="ChEBI" id="CHEBI:29985"/>
    </ligand>
</feature>
<feature type="domain" description="Ionotropic glutamate receptor C-terminal" evidence="20">
    <location>
        <begin position="338"/>
        <end position="702"/>
    </location>
</feature>
<dbReference type="SUPFAM" id="SSF53822">
    <property type="entry name" value="Periplasmic binding protein-like I"/>
    <property type="match status" value="1"/>
</dbReference>
<keyword evidence="14" id="KW-0407">Ion channel</keyword>
<dbReference type="Proteomes" id="UP000292052">
    <property type="component" value="Unassembled WGS sequence"/>
</dbReference>
<evidence type="ECO:0000256" key="9">
    <source>
        <dbReference type="ARBA" id="ARBA00023136"/>
    </source>
</evidence>